<dbReference type="PANTHER" id="PTHR47961">
    <property type="entry name" value="DNA POLYMERASE THETA, PUTATIVE (AFU_ORTHOLOGUE AFUA_1G05260)-RELATED"/>
    <property type="match status" value="1"/>
</dbReference>
<evidence type="ECO:0000256" key="4">
    <source>
        <dbReference type="ARBA" id="ARBA00022801"/>
    </source>
</evidence>
<evidence type="ECO:0000259" key="11">
    <source>
        <dbReference type="PROSITE" id="PS51194"/>
    </source>
</evidence>
<dbReference type="SMART" id="SM00487">
    <property type="entry name" value="DEXDc"/>
    <property type="match status" value="1"/>
</dbReference>
<reference evidence="13" key="1">
    <citation type="submission" date="2025-08" db="UniProtKB">
        <authorList>
            <consortium name="RefSeq"/>
        </authorList>
    </citation>
    <scope>IDENTIFICATION</scope>
</reference>
<dbReference type="GO" id="GO:0005634">
    <property type="term" value="C:nucleus"/>
    <property type="evidence" value="ECO:0007669"/>
    <property type="project" value="UniProtKB-SubCell"/>
</dbReference>
<evidence type="ECO:0000256" key="7">
    <source>
        <dbReference type="ARBA" id="ARBA00023204"/>
    </source>
</evidence>
<dbReference type="CDD" id="cd18026">
    <property type="entry name" value="DEXHc_POLQ-like"/>
    <property type="match status" value="1"/>
</dbReference>
<evidence type="ECO:0000313" key="13">
    <source>
        <dbReference type="RefSeq" id="XP_026745224.1"/>
    </source>
</evidence>
<dbReference type="OrthoDB" id="2320933at2759"/>
<evidence type="ECO:0000256" key="6">
    <source>
        <dbReference type="ARBA" id="ARBA00022840"/>
    </source>
</evidence>
<dbReference type="Gene3D" id="3.40.50.300">
    <property type="entry name" value="P-loop containing nucleotide triphosphate hydrolases"/>
    <property type="match status" value="2"/>
</dbReference>
<dbReference type="PANTHER" id="PTHR47961:SF12">
    <property type="entry name" value="HELICASE POLQ-LIKE"/>
    <property type="match status" value="1"/>
</dbReference>
<evidence type="ECO:0000256" key="9">
    <source>
        <dbReference type="ARBA" id="ARBA00048988"/>
    </source>
</evidence>
<dbReference type="InterPro" id="IPR001650">
    <property type="entry name" value="Helicase_C-like"/>
</dbReference>
<dbReference type="FunFam" id="3.40.50.300:FF:000813">
    <property type="entry name" value="helicase POLQ-like isoform X1"/>
    <property type="match status" value="1"/>
</dbReference>
<evidence type="ECO:0000256" key="5">
    <source>
        <dbReference type="ARBA" id="ARBA00022806"/>
    </source>
</evidence>
<dbReference type="SMART" id="SM00490">
    <property type="entry name" value="HELICc"/>
    <property type="match status" value="1"/>
</dbReference>
<dbReference type="InterPro" id="IPR048960">
    <property type="entry name" value="POLQ-like_helical"/>
</dbReference>
<evidence type="ECO:0000256" key="3">
    <source>
        <dbReference type="ARBA" id="ARBA00022763"/>
    </source>
</evidence>
<dbReference type="GeneID" id="113506583"/>
<feature type="domain" description="Helicase C-terminal" evidence="11">
    <location>
        <begin position="488"/>
        <end position="669"/>
    </location>
</feature>
<dbReference type="GO" id="GO:0003676">
    <property type="term" value="F:nucleic acid binding"/>
    <property type="evidence" value="ECO:0007669"/>
    <property type="project" value="InterPro"/>
</dbReference>
<keyword evidence="6" id="KW-0067">ATP-binding</keyword>
<dbReference type="CTD" id="38905"/>
<dbReference type="GO" id="GO:0006302">
    <property type="term" value="P:double-strand break repair"/>
    <property type="evidence" value="ECO:0007669"/>
    <property type="project" value="UniProtKB-ARBA"/>
</dbReference>
<gene>
    <name evidence="13" type="primary">LOC113506583</name>
</gene>
<keyword evidence="5" id="KW-0347">Helicase</keyword>
<keyword evidence="4" id="KW-0378">Hydrolase</keyword>
<dbReference type="InterPro" id="IPR050474">
    <property type="entry name" value="Hel308_SKI2-like"/>
</dbReference>
<dbReference type="Pfam" id="PF20470">
    <property type="entry name" value="HTH_61"/>
    <property type="match status" value="1"/>
</dbReference>
<dbReference type="KEGG" id="tnl:113506583"/>
<dbReference type="SUPFAM" id="SSF158702">
    <property type="entry name" value="Sec63 N-terminal domain-like"/>
    <property type="match status" value="1"/>
</dbReference>
<dbReference type="CDD" id="cd18795">
    <property type="entry name" value="SF2_C_Ski2"/>
    <property type="match status" value="1"/>
</dbReference>
<keyword evidence="12" id="KW-1185">Reference proteome</keyword>
<dbReference type="Pfam" id="PF21099">
    <property type="entry name" value="POLQ_helical"/>
    <property type="match status" value="1"/>
</dbReference>
<keyword evidence="3" id="KW-0227">DNA damage</keyword>
<dbReference type="FunCoup" id="A0A7E5WXI3">
    <property type="interactions" value="1257"/>
</dbReference>
<dbReference type="Pfam" id="PF00270">
    <property type="entry name" value="DEAD"/>
    <property type="match status" value="1"/>
</dbReference>
<dbReference type="InterPro" id="IPR011545">
    <property type="entry name" value="DEAD/DEAH_box_helicase_dom"/>
</dbReference>
<dbReference type="InterPro" id="IPR046931">
    <property type="entry name" value="HTH_61"/>
</dbReference>
<dbReference type="GO" id="GO:0005524">
    <property type="term" value="F:ATP binding"/>
    <property type="evidence" value="ECO:0007669"/>
    <property type="project" value="UniProtKB-KW"/>
</dbReference>
<dbReference type="Pfam" id="PF00271">
    <property type="entry name" value="Helicase_C"/>
    <property type="match status" value="1"/>
</dbReference>
<accession>A0A7E5WXI3</accession>
<dbReference type="InterPro" id="IPR027417">
    <property type="entry name" value="P-loop_NTPase"/>
</dbReference>
<dbReference type="AlphaFoldDB" id="A0A7E5WXI3"/>
<protein>
    <submittedName>
        <fullName evidence="13">Helicase POLQ-like</fullName>
    </submittedName>
</protein>
<evidence type="ECO:0000256" key="2">
    <source>
        <dbReference type="ARBA" id="ARBA00022741"/>
    </source>
</evidence>
<dbReference type="InterPro" id="IPR014001">
    <property type="entry name" value="Helicase_ATP-bd"/>
</dbReference>
<dbReference type="Gene3D" id="1.10.3380.20">
    <property type="match status" value="1"/>
</dbReference>
<name>A0A7E5WXI3_TRINI</name>
<comment type="subcellular location">
    <subcellularLocation>
        <location evidence="1">Nucleus</location>
    </subcellularLocation>
</comment>
<dbReference type="GO" id="GO:0043138">
    <property type="term" value="F:3'-5' DNA helicase activity"/>
    <property type="evidence" value="ECO:0007669"/>
    <property type="project" value="UniProtKB-EC"/>
</dbReference>
<organism evidence="12 13">
    <name type="scientific">Trichoplusia ni</name>
    <name type="common">Cabbage looper</name>
    <dbReference type="NCBI Taxonomy" id="7111"/>
    <lineage>
        <taxon>Eukaryota</taxon>
        <taxon>Metazoa</taxon>
        <taxon>Ecdysozoa</taxon>
        <taxon>Arthropoda</taxon>
        <taxon>Hexapoda</taxon>
        <taxon>Insecta</taxon>
        <taxon>Pterygota</taxon>
        <taxon>Neoptera</taxon>
        <taxon>Endopterygota</taxon>
        <taxon>Lepidoptera</taxon>
        <taxon>Glossata</taxon>
        <taxon>Ditrysia</taxon>
        <taxon>Noctuoidea</taxon>
        <taxon>Noctuidae</taxon>
        <taxon>Plusiinae</taxon>
        <taxon>Trichoplusia</taxon>
    </lineage>
</organism>
<keyword evidence="7" id="KW-0234">DNA repair</keyword>
<evidence type="ECO:0000313" key="12">
    <source>
        <dbReference type="Proteomes" id="UP000322000"/>
    </source>
</evidence>
<keyword evidence="2" id="KW-0547">Nucleotide-binding</keyword>
<dbReference type="Proteomes" id="UP000322000">
    <property type="component" value="Chromosome 2"/>
</dbReference>
<proteinExistence type="predicted"/>
<dbReference type="SUPFAM" id="SSF52540">
    <property type="entry name" value="P-loop containing nucleoside triphosphate hydrolases"/>
    <property type="match status" value="1"/>
</dbReference>
<evidence type="ECO:0000259" key="10">
    <source>
        <dbReference type="PROSITE" id="PS51192"/>
    </source>
</evidence>
<dbReference type="PROSITE" id="PS51194">
    <property type="entry name" value="HELICASE_CTER"/>
    <property type="match status" value="1"/>
</dbReference>
<dbReference type="PROSITE" id="PS51192">
    <property type="entry name" value="HELICASE_ATP_BIND_1"/>
    <property type="match status" value="1"/>
</dbReference>
<dbReference type="GO" id="GO:0016787">
    <property type="term" value="F:hydrolase activity"/>
    <property type="evidence" value="ECO:0007669"/>
    <property type="project" value="UniProtKB-KW"/>
</dbReference>
<keyword evidence="8" id="KW-0539">Nucleus</keyword>
<evidence type="ECO:0000256" key="1">
    <source>
        <dbReference type="ARBA" id="ARBA00004123"/>
    </source>
</evidence>
<comment type="catalytic activity">
    <reaction evidence="9">
        <text>ATP + H2O = ADP + phosphate + H(+)</text>
        <dbReference type="Rhea" id="RHEA:13065"/>
        <dbReference type="ChEBI" id="CHEBI:15377"/>
        <dbReference type="ChEBI" id="CHEBI:15378"/>
        <dbReference type="ChEBI" id="CHEBI:30616"/>
        <dbReference type="ChEBI" id="CHEBI:43474"/>
        <dbReference type="ChEBI" id="CHEBI:456216"/>
        <dbReference type="EC" id="5.6.2.4"/>
    </reaction>
</comment>
<dbReference type="InParanoid" id="A0A7E5WXI3"/>
<dbReference type="RefSeq" id="XP_026745224.1">
    <property type="nucleotide sequence ID" value="XM_026889423.1"/>
</dbReference>
<sequence>MLLYIDLNVLVVCRFSLVFLIMDSNRDSQDTSTPKRRRLGTGRILRQTTPKSQLISNCSPIKRQQMKGGSPVRSFSPLIPCNQVEFRSICDSENSVNSDIPGASDILESSQKIEWESLDVCTSKLNEICEKSSEYLENSEKPEVFEDISNDMFHTKLEQSWLNHVDQKFKENIEESFNIVNQSISNLDDVMDNKSSLFETQDSFLLDIKDEVIQNIIPNVDKCNAEIKVEKGPVSGFYGLPMITKGLFKSYRNIEKFYEWQEECLNLDAIHKRRNLIYALPTSGGKTLVAEVLMLREVLNRKKNALFILPFVAIVQEKIGALSPFAVQLDFLVEEYAAGKGLMPPKKRRRKNSIYIATIEKGLALIRSLIELDRLHEIGLIVVDELHLIGEKYRGGTLETLLSTVLFTEKDIQIVGMSATIGNLHEIAQFLRADVFKREFRPVELTEYVKLGDMLHKIVWGPDGAEIVPERELAFDYSAAAKNVDPDLLGGLVSEVVPKGSCLVFCSTKRNCENVTVLLCKLQRREMMSHRKDERQALEKALKAEGANAELAASVRYGIAFHHAGLASDERTMIEQAYRSGVISVICCTSTLAAGVNLPAQRVIIRAPLVGRDFISLGAYRQMVGRAGRAGVCDTGESIIICGQRDWAQLQAVLRGGLAPARSALRSTAESAGLASAGGGAASLLMSGVALGLATTRPRLRDLLACTLLAVTGDDTSDDIKTICDECLRSLIKSGAVEVVDNKKKNGDVSRVTEGSVHVYNTSELAVSKLGKAAIKGCMDLSTAKQLLLDLELASRGLVLMGTLHLLYLVTPHDAAGVKPDYAHYYSLYCNLDEEGVHTARMLGITEQNAIRMMTGKPIISVPEKVLCRFYLALMLHDLWKQVPFHVVSNKYNIPRGTVQSVMSSASSLAWSAHRFCEELPQLWGFRALLGELAARLLHCAAPDLRALMELPGVRKARALQLLRGGLRRPQDVARARPGALRALLPHLSRAAAATLVTAARLYLIEKVENLRAEAEDVMDELNN</sequence>
<feature type="domain" description="Helicase ATP-binding" evidence="10">
    <location>
        <begin position="267"/>
        <end position="439"/>
    </location>
</feature>
<evidence type="ECO:0000256" key="8">
    <source>
        <dbReference type="ARBA" id="ARBA00023242"/>
    </source>
</evidence>